<accession>C4XM65</accession>
<sequence>MSKNTKENLGDRYLPNVLCICDIVFYPSSFRVTFPLLLAEYFSLPEIDAIPLDLQSAGLKSISCSCWVLGKILILTLEEIYD</sequence>
<gene>
    <name evidence="1" type="ordered locus">DMR_37020</name>
</gene>
<proteinExistence type="predicted"/>
<protein>
    <submittedName>
        <fullName evidence="1">Uncharacterized protein</fullName>
    </submittedName>
</protein>
<dbReference type="AlphaFoldDB" id="C4XM65"/>
<reference evidence="1 2" key="1">
    <citation type="journal article" date="2009" name="Genome Res.">
        <title>Whole genome sequence of Desulfovibrio magneticus strain RS-1 revealed common gene clusters in magnetotactic bacteria.</title>
        <authorList>
            <person name="Nakazawa H."/>
            <person name="Arakaki A."/>
            <person name="Narita-Yamada S."/>
            <person name="Yashiro I."/>
            <person name="Jinno K."/>
            <person name="Aoki N."/>
            <person name="Tsuruyama A."/>
            <person name="Okamura Y."/>
            <person name="Tanikawa S."/>
            <person name="Fujita N."/>
            <person name="Takeyama H."/>
            <person name="Matsunaga T."/>
        </authorList>
    </citation>
    <scope>NUCLEOTIDE SEQUENCE [LARGE SCALE GENOMIC DNA]</scope>
    <source>
        <strain evidence="2">ATCC 700980 / DSM 13731 / RS-1</strain>
    </source>
</reference>
<dbReference type="EMBL" id="AP010904">
    <property type="protein sequence ID" value="BAH77193.1"/>
    <property type="molecule type" value="Genomic_DNA"/>
</dbReference>
<dbReference type="KEGG" id="dma:DMR_37020"/>
<dbReference type="HOGENOM" id="CLU_2552732_0_0_7"/>
<name>C4XM65_SOLM1</name>
<evidence type="ECO:0000313" key="2">
    <source>
        <dbReference type="Proteomes" id="UP000009071"/>
    </source>
</evidence>
<organism evidence="1 2">
    <name type="scientific">Solidesulfovibrio magneticus (strain ATCC 700980 / DSM 13731 / RS-1)</name>
    <name type="common">Desulfovibrio magneticus</name>
    <dbReference type="NCBI Taxonomy" id="573370"/>
    <lineage>
        <taxon>Bacteria</taxon>
        <taxon>Pseudomonadati</taxon>
        <taxon>Thermodesulfobacteriota</taxon>
        <taxon>Desulfovibrionia</taxon>
        <taxon>Desulfovibrionales</taxon>
        <taxon>Desulfovibrionaceae</taxon>
        <taxon>Solidesulfovibrio</taxon>
    </lineage>
</organism>
<evidence type="ECO:0000313" key="1">
    <source>
        <dbReference type="EMBL" id="BAH77193.1"/>
    </source>
</evidence>
<dbReference type="STRING" id="573370.DMR_37020"/>
<dbReference type="Proteomes" id="UP000009071">
    <property type="component" value="Chromosome"/>
</dbReference>
<keyword evidence="2" id="KW-1185">Reference proteome</keyword>